<evidence type="ECO:0000256" key="13">
    <source>
        <dbReference type="ARBA" id="ARBA00048679"/>
    </source>
</evidence>
<evidence type="ECO:0000256" key="15">
    <source>
        <dbReference type="SAM" id="Phobius"/>
    </source>
</evidence>
<feature type="transmembrane region" description="Helical" evidence="15">
    <location>
        <begin position="324"/>
        <end position="345"/>
    </location>
</feature>
<keyword evidence="4" id="KW-0723">Serine/threonine-protein kinase</keyword>
<comment type="caution">
    <text evidence="18">The sequence shown here is derived from an EMBL/GenBank/DDBJ whole genome shotgun (WGS) entry which is preliminary data.</text>
</comment>
<dbReference type="PROSITE" id="PS50011">
    <property type="entry name" value="PROTEIN_KINASE_DOM"/>
    <property type="match status" value="1"/>
</dbReference>
<keyword evidence="10 15" id="KW-1133">Transmembrane helix</keyword>
<evidence type="ECO:0000256" key="10">
    <source>
        <dbReference type="ARBA" id="ARBA00022989"/>
    </source>
</evidence>
<dbReference type="EC" id="2.7.11.1" evidence="2"/>
<protein>
    <recommendedName>
        <fullName evidence="2">non-specific serine/threonine protein kinase</fullName>
        <ecNumber evidence="2">2.7.11.1</ecNumber>
    </recommendedName>
</protein>
<dbReference type="FunFam" id="3.30.200.20:FF:000542">
    <property type="entry name" value="Receptor-like serine/threonine-protein kinase At4g25390"/>
    <property type="match status" value="1"/>
</dbReference>
<sequence length="561" mass="60596">MEANPYFSCSITLHLACQVCAAVIGDPTTAPSSLGRGPGVSLAVGLAGTIIRHIPRVSLSRRPIWDDHSSLPDAQSNRCGDRIVLTGGVVGDDVVGGGGSGGAGNSDRGGGDVGWSNISSHHRFQTQLKGNTDMGKSLLFSALVFVFPFIAFSIDSTNSSCPIDLSYVETFPWDPSSCHEQDENNCCQTLLSLFGMGLAQHLKDTSMFQLPNAVASSSCLSNFQTRLAALSIQPSLVPLCFQNSTQFVVNASSCAAIVTTQDWTEKVGPVTPLDTSCKGDLTGLTSDFGPKDARTALCIFGLPLAGSATDTKSDHLSQKSILKLVFAFLGALMGVLVFIGLIMLYRKWDKKKQQNALHEEFVSNVKARVLPNTGATWFRVADLERATNGFSQRNFIGQGAYGVVYKGTFSDGSVVAVKQTLDLDSKGDEEFSNEVEIISKIRHRNLLPLRGCCVASDNSKDWAWMHVKSGHVEEVFDESIREEGPKGVMERFVLVGILCAHVMVAFRPTIAEALRMLEGDIDIPTLPDRPLPLSHESYRSSLQFSISTSDRSRYSSCTSTM</sequence>
<gene>
    <name evidence="18" type="ORF">L1049_026545</name>
</gene>
<keyword evidence="3" id="KW-1003">Cell membrane</keyword>
<comment type="catalytic activity">
    <reaction evidence="13">
        <text>L-seryl-[protein] + ATP = O-phospho-L-seryl-[protein] + ADP + H(+)</text>
        <dbReference type="Rhea" id="RHEA:17989"/>
        <dbReference type="Rhea" id="RHEA-COMP:9863"/>
        <dbReference type="Rhea" id="RHEA-COMP:11604"/>
        <dbReference type="ChEBI" id="CHEBI:15378"/>
        <dbReference type="ChEBI" id="CHEBI:29999"/>
        <dbReference type="ChEBI" id="CHEBI:30616"/>
        <dbReference type="ChEBI" id="CHEBI:83421"/>
        <dbReference type="ChEBI" id="CHEBI:456216"/>
        <dbReference type="EC" id="2.7.11.1"/>
    </reaction>
</comment>
<evidence type="ECO:0000256" key="1">
    <source>
        <dbReference type="ARBA" id="ARBA00004162"/>
    </source>
</evidence>
<evidence type="ECO:0000256" key="4">
    <source>
        <dbReference type="ARBA" id="ARBA00022527"/>
    </source>
</evidence>
<proteinExistence type="predicted"/>
<evidence type="ECO:0000256" key="9">
    <source>
        <dbReference type="ARBA" id="ARBA00022840"/>
    </source>
</evidence>
<dbReference type="GO" id="GO:0004674">
    <property type="term" value="F:protein serine/threonine kinase activity"/>
    <property type="evidence" value="ECO:0007669"/>
    <property type="project" value="UniProtKB-KW"/>
</dbReference>
<evidence type="ECO:0000256" key="11">
    <source>
        <dbReference type="ARBA" id="ARBA00023136"/>
    </source>
</evidence>
<dbReference type="PROSITE" id="PS00107">
    <property type="entry name" value="PROTEIN_KINASE_ATP"/>
    <property type="match status" value="1"/>
</dbReference>
<keyword evidence="6 15" id="KW-0812">Transmembrane</keyword>
<evidence type="ECO:0000313" key="18">
    <source>
        <dbReference type="EMBL" id="KAK9270957.1"/>
    </source>
</evidence>
<accession>A0AAP0R5J2</accession>
<keyword evidence="9 14" id="KW-0067">ATP-binding</keyword>
<feature type="signal peptide" evidence="16">
    <location>
        <begin position="1"/>
        <end position="21"/>
    </location>
</feature>
<dbReference type="Pfam" id="PF07714">
    <property type="entry name" value="PK_Tyr_Ser-Thr"/>
    <property type="match status" value="1"/>
</dbReference>
<evidence type="ECO:0000256" key="7">
    <source>
        <dbReference type="ARBA" id="ARBA00022741"/>
    </source>
</evidence>
<dbReference type="InterPro" id="IPR011009">
    <property type="entry name" value="Kinase-like_dom_sf"/>
</dbReference>
<evidence type="ECO:0000256" key="16">
    <source>
        <dbReference type="SAM" id="SignalP"/>
    </source>
</evidence>
<evidence type="ECO:0000259" key="17">
    <source>
        <dbReference type="PROSITE" id="PS50011"/>
    </source>
</evidence>
<comment type="catalytic activity">
    <reaction evidence="12">
        <text>L-threonyl-[protein] + ATP = O-phospho-L-threonyl-[protein] + ADP + H(+)</text>
        <dbReference type="Rhea" id="RHEA:46608"/>
        <dbReference type="Rhea" id="RHEA-COMP:11060"/>
        <dbReference type="Rhea" id="RHEA-COMP:11605"/>
        <dbReference type="ChEBI" id="CHEBI:15378"/>
        <dbReference type="ChEBI" id="CHEBI:30013"/>
        <dbReference type="ChEBI" id="CHEBI:30616"/>
        <dbReference type="ChEBI" id="CHEBI:61977"/>
        <dbReference type="ChEBI" id="CHEBI:456216"/>
        <dbReference type="EC" id="2.7.11.1"/>
    </reaction>
</comment>
<keyword evidence="19" id="KW-1185">Reference proteome</keyword>
<dbReference type="PANTHER" id="PTHR47989:SF62">
    <property type="entry name" value="OS05G0423500 PROTEIN"/>
    <property type="match status" value="1"/>
</dbReference>
<dbReference type="AlphaFoldDB" id="A0AAP0R5J2"/>
<evidence type="ECO:0000313" key="19">
    <source>
        <dbReference type="Proteomes" id="UP001415857"/>
    </source>
</evidence>
<dbReference type="Proteomes" id="UP001415857">
    <property type="component" value="Unassembled WGS sequence"/>
</dbReference>
<evidence type="ECO:0000256" key="3">
    <source>
        <dbReference type="ARBA" id="ARBA00022475"/>
    </source>
</evidence>
<dbReference type="EMBL" id="JBBPBK010000014">
    <property type="protein sequence ID" value="KAK9270957.1"/>
    <property type="molecule type" value="Genomic_DNA"/>
</dbReference>
<feature type="binding site" evidence="14">
    <location>
        <position position="418"/>
    </location>
    <ligand>
        <name>ATP</name>
        <dbReference type="ChEBI" id="CHEBI:30616"/>
    </ligand>
</feature>
<evidence type="ECO:0000256" key="2">
    <source>
        <dbReference type="ARBA" id="ARBA00012513"/>
    </source>
</evidence>
<dbReference type="InterPro" id="IPR001245">
    <property type="entry name" value="Ser-Thr/Tyr_kinase_cat_dom"/>
</dbReference>
<feature type="domain" description="Protein kinase" evidence="17">
    <location>
        <begin position="390"/>
        <end position="561"/>
    </location>
</feature>
<dbReference type="SUPFAM" id="SSF56112">
    <property type="entry name" value="Protein kinase-like (PK-like)"/>
    <property type="match status" value="1"/>
</dbReference>
<dbReference type="InterPro" id="IPR043891">
    <property type="entry name" value="SPARK"/>
</dbReference>
<dbReference type="Gene3D" id="3.30.200.20">
    <property type="entry name" value="Phosphorylase Kinase, domain 1"/>
    <property type="match status" value="1"/>
</dbReference>
<keyword evidence="11 15" id="KW-0472">Membrane</keyword>
<dbReference type="InterPro" id="IPR017441">
    <property type="entry name" value="Protein_kinase_ATP_BS"/>
</dbReference>
<name>A0AAP0R5J2_LIQFO</name>
<organism evidence="18 19">
    <name type="scientific">Liquidambar formosana</name>
    <name type="common">Formosan gum</name>
    <dbReference type="NCBI Taxonomy" id="63359"/>
    <lineage>
        <taxon>Eukaryota</taxon>
        <taxon>Viridiplantae</taxon>
        <taxon>Streptophyta</taxon>
        <taxon>Embryophyta</taxon>
        <taxon>Tracheophyta</taxon>
        <taxon>Spermatophyta</taxon>
        <taxon>Magnoliopsida</taxon>
        <taxon>eudicotyledons</taxon>
        <taxon>Gunneridae</taxon>
        <taxon>Pentapetalae</taxon>
        <taxon>Saxifragales</taxon>
        <taxon>Altingiaceae</taxon>
        <taxon>Liquidambar</taxon>
    </lineage>
</organism>
<dbReference type="GO" id="GO:0005524">
    <property type="term" value="F:ATP binding"/>
    <property type="evidence" value="ECO:0007669"/>
    <property type="project" value="UniProtKB-UniRule"/>
</dbReference>
<dbReference type="InterPro" id="IPR000719">
    <property type="entry name" value="Prot_kinase_dom"/>
</dbReference>
<comment type="subcellular location">
    <subcellularLocation>
        <location evidence="1">Cell membrane</location>
        <topology evidence="1">Single-pass membrane protein</topology>
    </subcellularLocation>
</comment>
<evidence type="ECO:0000256" key="12">
    <source>
        <dbReference type="ARBA" id="ARBA00047899"/>
    </source>
</evidence>
<dbReference type="PANTHER" id="PTHR47989">
    <property type="entry name" value="OS01G0750732 PROTEIN"/>
    <property type="match status" value="1"/>
</dbReference>
<evidence type="ECO:0000256" key="5">
    <source>
        <dbReference type="ARBA" id="ARBA00022679"/>
    </source>
</evidence>
<keyword evidence="16" id="KW-0732">Signal</keyword>
<reference evidence="18 19" key="1">
    <citation type="journal article" date="2024" name="Plant J.">
        <title>Genome sequences and population genomics reveal climatic adaptation and genomic divergence between two closely related sweetgum species.</title>
        <authorList>
            <person name="Xu W.Q."/>
            <person name="Ren C.Q."/>
            <person name="Zhang X.Y."/>
            <person name="Comes H.P."/>
            <person name="Liu X.H."/>
            <person name="Li Y.G."/>
            <person name="Kettle C.J."/>
            <person name="Jalonen R."/>
            <person name="Gaisberger H."/>
            <person name="Ma Y.Z."/>
            <person name="Qiu Y.X."/>
        </authorList>
    </citation>
    <scope>NUCLEOTIDE SEQUENCE [LARGE SCALE GENOMIC DNA]</scope>
    <source>
        <strain evidence="18">Hangzhou</strain>
    </source>
</reference>
<keyword evidence="8" id="KW-0418">Kinase</keyword>
<evidence type="ECO:0000256" key="6">
    <source>
        <dbReference type="ARBA" id="ARBA00022692"/>
    </source>
</evidence>
<feature type="chain" id="PRO_5042861328" description="non-specific serine/threonine protein kinase" evidence="16">
    <location>
        <begin position="22"/>
        <end position="561"/>
    </location>
</feature>
<evidence type="ECO:0000256" key="8">
    <source>
        <dbReference type="ARBA" id="ARBA00022777"/>
    </source>
</evidence>
<dbReference type="GO" id="GO:0005886">
    <property type="term" value="C:plasma membrane"/>
    <property type="evidence" value="ECO:0007669"/>
    <property type="project" value="UniProtKB-SubCell"/>
</dbReference>
<dbReference type="Pfam" id="PF19160">
    <property type="entry name" value="SPARK"/>
    <property type="match status" value="1"/>
</dbReference>
<evidence type="ECO:0000256" key="14">
    <source>
        <dbReference type="PROSITE-ProRule" id="PRU10141"/>
    </source>
</evidence>
<keyword evidence="7 14" id="KW-0547">Nucleotide-binding</keyword>
<keyword evidence="5" id="KW-0808">Transferase</keyword>